<reference evidence="2 3" key="1">
    <citation type="journal article" date="2019" name="Commun. Biol.">
        <title>The bagworm genome reveals a unique fibroin gene that provides high tensile strength.</title>
        <authorList>
            <person name="Kono N."/>
            <person name="Nakamura H."/>
            <person name="Ohtoshi R."/>
            <person name="Tomita M."/>
            <person name="Numata K."/>
            <person name="Arakawa K."/>
        </authorList>
    </citation>
    <scope>NUCLEOTIDE SEQUENCE [LARGE SCALE GENOMIC DNA]</scope>
</reference>
<evidence type="ECO:0000313" key="3">
    <source>
        <dbReference type="Proteomes" id="UP000299102"/>
    </source>
</evidence>
<proteinExistence type="predicted"/>
<gene>
    <name evidence="2" type="ORF">EVAR_49544_1</name>
</gene>
<evidence type="ECO:0000313" key="2">
    <source>
        <dbReference type="EMBL" id="GBP63491.1"/>
    </source>
</evidence>
<keyword evidence="3" id="KW-1185">Reference proteome</keyword>
<protein>
    <submittedName>
        <fullName evidence="2">Uncharacterized protein</fullName>
    </submittedName>
</protein>
<dbReference type="Proteomes" id="UP000299102">
    <property type="component" value="Unassembled WGS sequence"/>
</dbReference>
<feature type="region of interest" description="Disordered" evidence="1">
    <location>
        <begin position="85"/>
        <end position="104"/>
    </location>
</feature>
<organism evidence="2 3">
    <name type="scientific">Eumeta variegata</name>
    <name type="common">Bagworm moth</name>
    <name type="synonym">Eumeta japonica</name>
    <dbReference type="NCBI Taxonomy" id="151549"/>
    <lineage>
        <taxon>Eukaryota</taxon>
        <taxon>Metazoa</taxon>
        <taxon>Ecdysozoa</taxon>
        <taxon>Arthropoda</taxon>
        <taxon>Hexapoda</taxon>
        <taxon>Insecta</taxon>
        <taxon>Pterygota</taxon>
        <taxon>Neoptera</taxon>
        <taxon>Endopterygota</taxon>
        <taxon>Lepidoptera</taxon>
        <taxon>Glossata</taxon>
        <taxon>Ditrysia</taxon>
        <taxon>Tineoidea</taxon>
        <taxon>Psychidae</taxon>
        <taxon>Oiketicinae</taxon>
        <taxon>Eumeta</taxon>
    </lineage>
</organism>
<feature type="compositionally biased region" description="Basic and acidic residues" evidence="1">
    <location>
        <begin position="88"/>
        <end position="98"/>
    </location>
</feature>
<dbReference type="EMBL" id="BGZK01000870">
    <property type="protein sequence ID" value="GBP63491.1"/>
    <property type="molecule type" value="Genomic_DNA"/>
</dbReference>
<sequence>MAFPLNSFFPTPRRVAARRDKLPSKEKQTKTIWLGPMINSRKREICIPEHRRLIDVIPECLHSSLPLCARPKVSALVLESRIIPGTDPTKEQNRHPEQDCDQIGETVPPVFAPRVYVRNIIISCRVNTRRAPPKGKPADTRPRSPVAGAGCVRAVCRLAHNRRDRSTYGRLVRVV</sequence>
<dbReference type="AlphaFoldDB" id="A0A4C1XHR4"/>
<name>A0A4C1XHR4_EUMVA</name>
<comment type="caution">
    <text evidence="2">The sequence shown here is derived from an EMBL/GenBank/DDBJ whole genome shotgun (WGS) entry which is preliminary data.</text>
</comment>
<evidence type="ECO:0000256" key="1">
    <source>
        <dbReference type="SAM" id="MobiDB-lite"/>
    </source>
</evidence>
<accession>A0A4C1XHR4</accession>